<evidence type="ECO:0000256" key="2">
    <source>
        <dbReference type="SAM" id="Phobius"/>
    </source>
</evidence>
<dbReference type="InterPro" id="IPR007470">
    <property type="entry name" value="HemX"/>
</dbReference>
<feature type="compositionally biased region" description="Polar residues" evidence="1">
    <location>
        <begin position="43"/>
        <end position="52"/>
    </location>
</feature>
<dbReference type="OrthoDB" id="5739852at2"/>
<name>A0A5C6Q438_9GAMM</name>
<dbReference type="EMBL" id="VOLQ01000041">
    <property type="protein sequence ID" value="TWX63580.1"/>
    <property type="molecule type" value="Genomic_DNA"/>
</dbReference>
<dbReference type="AlphaFoldDB" id="A0A5C6Q438"/>
<accession>A0A5C6Q438</accession>
<evidence type="ECO:0000313" key="4">
    <source>
        <dbReference type="EMBL" id="TWX63580.1"/>
    </source>
</evidence>
<keyword evidence="2" id="KW-1133">Transmembrane helix</keyword>
<evidence type="ECO:0000313" key="6">
    <source>
        <dbReference type="Proteomes" id="UP000321917"/>
    </source>
</evidence>
<keyword evidence="5" id="KW-1185">Reference proteome</keyword>
<feature type="compositionally biased region" description="Basic and acidic residues" evidence="1">
    <location>
        <begin position="474"/>
        <end position="484"/>
    </location>
</feature>
<feature type="compositionally biased region" description="Basic and acidic residues" evidence="1">
    <location>
        <begin position="58"/>
        <end position="67"/>
    </location>
</feature>
<evidence type="ECO:0000313" key="3">
    <source>
        <dbReference type="EMBL" id="TWX58678.1"/>
    </source>
</evidence>
<feature type="transmembrane region" description="Helical" evidence="2">
    <location>
        <begin position="108"/>
        <end position="128"/>
    </location>
</feature>
<dbReference type="Pfam" id="PF04375">
    <property type="entry name" value="HemX"/>
    <property type="match status" value="1"/>
</dbReference>
<feature type="region of interest" description="Disordered" evidence="1">
    <location>
        <begin position="461"/>
        <end position="494"/>
    </location>
</feature>
<sequence length="494" mass="55432">MLTVLMIKPCLVQSLHMEKIMTDKKLNESNTPENKAIDEKSEQGFSTSISLTSAKKASSSEEKKPAEKNNTSAVVDEKKPAIKSSGKTTEPTTANDAKVNKQKLSKTAVVSLIIALATSASVGGLYYWGMQQQAQNKDDFFQITQQSLASSEQKTQQSLASSEQKIKQLFAQQQTMFSQRLSSEIATITTDSQVKIAQLEKTVERLSQNQPSDWLLHEAEYLIRIATRTMWLEQDTKAAIALLQDADMRLKELEDPQFLPIRQLIRQDIAQLTLIPIVDSEDTVMTLMAMSQQLTNLPLAMVKIPNNDSKGTDLTLSDNTNDWRANLAKTWQKILADFITVRRSSGNVTPLMSPQHQQNLIENLSLKIQLAQWAVTEKKQKVYNQSLNDIQLWLTEYFNMTKVENQNFYQGIQQLKSKIITYDYPSTLLSLKAISKMLAEPTLKPTLEQLVPHAMPDKLLDSKEQSLDSSAKALPEEVAPKESKVPASRISEAL</sequence>
<feature type="compositionally biased region" description="Polar residues" evidence="1">
    <location>
        <begin position="85"/>
        <end position="95"/>
    </location>
</feature>
<dbReference type="EMBL" id="VOLR01000014">
    <property type="protein sequence ID" value="TWX58678.1"/>
    <property type="molecule type" value="Genomic_DNA"/>
</dbReference>
<gene>
    <name evidence="3" type="ORF">ESZ26_11135</name>
    <name evidence="4" type="ORF">ESZ27_16300</name>
</gene>
<comment type="caution">
    <text evidence="4">The sequence shown here is derived from an EMBL/GenBank/DDBJ whole genome shotgun (WGS) entry which is preliminary data.</text>
</comment>
<dbReference type="Proteomes" id="UP000321917">
    <property type="component" value="Unassembled WGS sequence"/>
</dbReference>
<keyword evidence="2" id="KW-0472">Membrane</keyword>
<feature type="region of interest" description="Disordered" evidence="1">
    <location>
        <begin position="23"/>
        <end position="95"/>
    </location>
</feature>
<keyword evidence="2" id="KW-0812">Transmembrane</keyword>
<proteinExistence type="predicted"/>
<protein>
    <submittedName>
        <fullName evidence="4">Heme biosynthesis operon protein HemX</fullName>
    </submittedName>
</protein>
<dbReference type="PANTHER" id="PTHR38043">
    <property type="entry name" value="PROTEIN HEMX"/>
    <property type="match status" value="1"/>
</dbReference>
<evidence type="ECO:0000313" key="5">
    <source>
        <dbReference type="Proteomes" id="UP000321525"/>
    </source>
</evidence>
<dbReference type="PANTHER" id="PTHR38043:SF1">
    <property type="entry name" value="PROTEIN HEMX"/>
    <property type="match status" value="1"/>
</dbReference>
<evidence type="ECO:0000256" key="1">
    <source>
        <dbReference type="SAM" id="MobiDB-lite"/>
    </source>
</evidence>
<organism evidence="4 6">
    <name type="scientific">Colwellia hornerae</name>
    <dbReference type="NCBI Taxonomy" id="89402"/>
    <lineage>
        <taxon>Bacteria</taxon>
        <taxon>Pseudomonadati</taxon>
        <taxon>Pseudomonadota</taxon>
        <taxon>Gammaproteobacteria</taxon>
        <taxon>Alteromonadales</taxon>
        <taxon>Colwelliaceae</taxon>
        <taxon>Colwellia</taxon>
    </lineage>
</organism>
<reference evidence="4 6" key="1">
    <citation type="submission" date="2019-07" db="EMBL/GenBank/DDBJ databases">
        <title>Genomes of sea-ice associated Colwellia species.</title>
        <authorList>
            <person name="Bowman J.P."/>
        </authorList>
    </citation>
    <scope>NUCLEOTIDE SEQUENCE [LARGE SCALE GENOMIC DNA]</scope>
    <source>
        <strain evidence="3 5">ACAM 607</strain>
        <strain evidence="4 6">IC036</strain>
    </source>
</reference>
<dbReference type="Proteomes" id="UP000321525">
    <property type="component" value="Unassembled WGS sequence"/>
</dbReference>